<reference evidence="1 2" key="1">
    <citation type="journal article" date="2013" name="Curr. Biol.">
        <title>The Genome of the Foraminiferan Reticulomyxa filosa.</title>
        <authorList>
            <person name="Glockner G."/>
            <person name="Hulsmann N."/>
            <person name="Schleicher M."/>
            <person name="Noegel A.A."/>
            <person name="Eichinger L."/>
            <person name="Gallinger C."/>
            <person name="Pawlowski J."/>
            <person name="Sierra R."/>
            <person name="Euteneuer U."/>
            <person name="Pillet L."/>
            <person name="Moustafa A."/>
            <person name="Platzer M."/>
            <person name="Groth M."/>
            <person name="Szafranski K."/>
            <person name="Schliwa M."/>
        </authorList>
    </citation>
    <scope>NUCLEOTIDE SEQUENCE [LARGE SCALE GENOMIC DNA]</scope>
</reference>
<dbReference type="EMBL" id="ASPP01003054">
    <property type="protein sequence ID" value="ETO33895.1"/>
    <property type="molecule type" value="Genomic_DNA"/>
</dbReference>
<dbReference type="AlphaFoldDB" id="X6P5W6"/>
<dbReference type="Proteomes" id="UP000023152">
    <property type="component" value="Unassembled WGS sequence"/>
</dbReference>
<name>X6P5W6_RETFI</name>
<proteinExistence type="predicted"/>
<sequence length="207" mass="24505">MSNQTFQALKELPDPLDQHQCVLHKHELLICGVNLREIYPSDIELFEHCVVKLVDNYYNKDNNQTNLLSFGSSYNGENKHTLVMKYVSVWSNDNNDNEINKLNNYNEWTPLQTVTIIQLSLEDIKKQHLLFITCSYNNIKNGQGQEIMKTNRQNYQMLLFCEKTGLSIEYNEDNNSFQFHELPVCLNIYKKIIFQQRKSYKTFFCKK</sequence>
<gene>
    <name evidence="1" type="ORF">RFI_03201</name>
</gene>
<keyword evidence="2" id="KW-1185">Reference proteome</keyword>
<accession>X6P5W6</accession>
<evidence type="ECO:0000313" key="1">
    <source>
        <dbReference type="EMBL" id="ETO33895.1"/>
    </source>
</evidence>
<comment type="caution">
    <text evidence="1">The sequence shown here is derived from an EMBL/GenBank/DDBJ whole genome shotgun (WGS) entry which is preliminary data.</text>
</comment>
<organism evidence="1 2">
    <name type="scientific">Reticulomyxa filosa</name>
    <dbReference type="NCBI Taxonomy" id="46433"/>
    <lineage>
        <taxon>Eukaryota</taxon>
        <taxon>Sar</taxon>
        <taxon>Rhizaria</taxon>
        <taxon>Retaria</taxon>
        <taxon>Foraminifera</taxon>
        <taxon>Monothalamids</taxon>
        <taxon>Reticulomyxidae</taxon>
        <taxon>Reticulomyxa</taxon>
    </lineage>
</organism>
<evidence type="ECO:0000313" key="2">
    <source>
        <dbReference type="Proteomes" id="UP000023152"/>
    </source>
</evidence>
<protein>
    <submittedName>
        <fullName evidence="1">Uncharacterized protein</fullName>
    </submittedName>
</protein>